<evidence type="ECO:0000313" key="5">
    <source>
        <dbReference type="Proteomes" id="UP000033858"/>
    </source>
</evidence>
<dbReference type="InterPro" id="IPR050922">
    <property type="entry name" value="LytR/CpsA/Psr_CW_biosynth"/>
</dbReference>
<proteinExistence type="inferred from homology"/>
<dbReference type="AlphaFoldDB" id="A0A0G0UGH7"/>
<comment type="similarity">
    <text evidence="1">Belongs to the LytR/CpsA/Psr (LCP) family.</text>
</comment>
<protein>
    <submittedName>
        <fullName evidence="4">Cell envelope-related transcriptional attenuator</fullName>
    </submittedName>
</protein>
<dbReference type="InterPro" id="IPR004474">
    <property type="entry name" value="LytR_CpsA_psr"/>
</dbReference>
<sequence>MRKVNIIIAIVLLLMVGAGTFLFSVYGNLVKSFIYPPQENVNILVLGKGGVGHEAPDLTDTVIFISISDKKISLISLPRDIWVPEIRAKLNSAYYWGKLPLTKTTVQKMVGVPIQYGLVIDFSGFKKIVDSLGGVEVEVQNAFTDEKYPIAGKENDSCMPCRYETVKFKKGKQIMDGETALKFVRSRNAEGDEGTDAARAARQQLVIDAIKNKVVSNPWKILALKNAVMQSLETDIDSNVLAGIRVFD</sequence>
<comment type="caution">
    <text evidence="4">The sequence shown here is derived from an EMBL/GenBank/DDBJ whole genome shotgun (WGS) entry which is preliminary data.</text>
</comment>
<dbReference type="EMBL" id="LCAE01000002">
    <property type="protein sequence ID" value="KKR87979.1"/>
    <property type="molecule type" value="Genomic_DNA"/>
</dbReference>
<keyword evidence="2" id="KW-0472">Membrane</keyword>
<dbReference type="Gene3D" id="3.40.630.190">
    <property type="entry name" value="LCP protein"/>
    <property type="match status" value="1"/>
</dbReference>
<evidence type="ECO:0000256" key="1">
    <source>
        <dbReference type="ARBA" id="ARBA00006068"/>
    </source>
</evidence>
<dbReference type="NCBIfam" id="TIGR00350">
    <property type="entry name" value="lytR_cpsA_psr"/>
    <property type="match status" value="1"/>
</dbReference>
<name>A0A0G0UGH7_9BACT</name>
<evidence type="ECO:0000259" key="3">
    <source>
        <dbReference type="Pfam" id="PF03816"/>
    </source>
</evidence>
<keyword evidence="2" id="KW-1133">Transmembrane helix</keyword>
<organism evidence="4 5">
    <name type="scientific">Candidatus Woesebacteria bacterium GW2011_GWB1_41_10</name>
    <dbReference type="NCBI Taxonomy" id="1618577"/>
    <lineage>
        <taxon>Bacteria</taxon>
        <taxon>Candidatus Woeseibacteriota</taxon>
    </lineage>
</organism>
<keyword evidence="2" id="KW-0812">Transmembrane</keyword>
<dbReference type="Pfam" id="PF03816">
    <property type="entry name" value="LytR_cpsA_psr"/>
    <property type="match status" value="1"/>
</dbReference>
<dbReference type="PANTHER" id="PTHR33392:SF6">
    <property type="entry name" value="POLYISOPRENYL-TEICHOIC ACID--PEPTIDOGLYCAN TEICHOIC ACID TRANSFERASE TAGU"/>
    <property type="match status" value="1"/>
</dbReference>
<evidence type="ECO:0000256" key="2">
    <source>
        <dbReference type="SAM" id="Phobius"/>
    </source>
</evidence>
<dbReference type="PATRIC" id="fig|1618577.3.peg.29"/>
<gene>
    <name evidence="4" type="ORF">UU32_C0002G0004</name>
</gene>
<feature type="domain" description="Cell envelope-related transcriptional attenuator" evidence="3">
    <location>
        <begin position="59"/>
        <end position="214"/>
    </location>
</feature>
<feature type="transmembrane region" description="Helical" evidence="2">
    <location>
        <begin position="6"/>
        <end position="26"/>
    </location>
</feature>
<reference evidence="4 5" key="1">
    <citation type="journal article" date="2015" name="Nature">
        <title>rRNA introns, odd ribosomes, and small enigmatic genomes across a large radiation of phyla.</title>
        <authorList>
            <person name="Brown C.T."/>
            <person name="Hug L.A."/>
            <person name="Thomas B.C."/>
            <person name="Sharon I."/>
            <person name="Castelle C.J."/>
            <person name="Singh A."/>
            <person name="Wilkins M.J."/>
            <person name="Williams K.H."/>
            <person name="Banfield J.F."/>
        </authorList>
    </citation>
    <scope>NUCLEOTIDE SEQUENCE [LARGE SCALE GENOMIC DNA]</scope>
</reference>
<dbReference type="Proteomes" id="UP000033858">
    <property type="component" value="Unassembled WGS sequence"/>
</dbReference>
<accession>A0A0G0UGH7</accession>
<dbReference type="PANTHER" id="PTHR33392">
    <property type="entry name" value="POLYISOPRENYL-TEICHOIC ACID--PEPTIDOGLYCAN TEICHOIC ACID TRANSFERASE TAGU"/>
    <property type="match status" value="1"/>
</dbReference>
<evidence type="ECO:0000313" key="4">
    <source>
        <dbReference type="EMBL" id="KKR87979.1"/>
    </source>
</evidence>